<dbReference type="EMBL" id="CAJQZP010000058">
    <property type="protein sequence ID" value="CAG4935377.1"/>
    <property type="molecule type" value="Genomic_DNA"/>
</dbReference>
<feature type="domain" description="PiggyBac transposable element-derived protein" evidence="2">
    <location>
        <begin position="142"/>
        <end position="259"/>
    </location>
</feature>
<comment type="caution">
    <text evidence="3">The sequence shown here is derived from an EMBL/GenBank/DDBJ whole genome shotgun (WGS) entry which is preliminary data.</text>
</comment>
<feature type="region of interest" description="Disordered" evidence="1">
    <location>
        <begin position="25"/>
        <end position="100"/>
    </location>
</feature>
<dbReference type="PANTHER" id="PTHR47272:SF1">
    <property type="entry name" value="PIGGYBAC TRANSPOSABLE ELEMENT-DERIVED PROTEIN 3-LIKE"/>
    <property type="match status" value="1"/>
</dbReference>
<evidence type="ECO:0000256" key="1">
    <source>
        <dbReference type="SAM" id="MobiDB-lite"/>
    </source>
</evidence>
<keyword evidence="4" id="KW-1185">Reference proteome</keyword>
<proteinExistence type="predicted"/>
<reference evidence="3" key="1">
    <citation type="submission" date="2021-04" db="EMBL/GenBank/DDBJ databases">
        <authorList>
            <person name="Tunstrom K."/>
        </authorList>
    </citation>
    <scope>NUCLEOTIDE SEQUENCE</scope>
</reference>
<evidence type="ECO:0000313" key="3">
    <source>
        <dbReference type="EMBL" id="CAG4935377.1"/>
    </source>
</evidence>
<dbReference type="InterPro" id="IPR029526">
    <property type="entry name" value="PGBD"/>
</dbReference>
<feature type="compositionally biased region" description="Acidic residues" evidence="1">
    <location>
        <begin position="29"/>
        <end position="41"/>
    </location>
</feature>
<dbReference type="AlphaFoldDB" id="A0A8S3W1G8"/>
<gene>
    <name evidence="3" type="ORF">PAPOLLO_LOCUS973</name>
</gene>
<evidence type="ECO:0000313" key="4">
    <source>
        <dbReference type="Proteomes" id="UP000691718"/>
    </source>
</evidence>
<protein>
    <submittedName>
        <fullName evidence="3">(apollo) hypothetical protein</fullName>
    </submittedName>
</protein>
<dbReference type="OrthoDB" id="122438at2759"/>
<dbReference type="Pfam" id="PF13843">
    <property type="entry name" value="DDE_Tnp_1_7"/>
    <property type="match status" value="1"/>
</dbReference>
<accession>A0A8S3W1G8</accession>
<name>A0A8S3W1G8_PARAO</name>
<evidence type="ECO:0000259" key="2">
    <source>
        <dbReference type="Pfam" id="PF13843"/>
    </source>
</evidence>
<feature type="compositionally biased region" description="Basic and acidic residues" evidence="1">
    <location>
        <begin position="46"/>
        <end position="55"/>
    </location>
</feature>
<dbReference type="PANTHER" id="PTHR47272">
    <property type="entry name" value="DDE_TNP_1_7 DOMAIN-CONTAINING PROTEIN"/>
    <property type="match status" value="1"/>
</dbReference>
<sequence>MNSNKVNPKSDIIKMYRVWRLGNESKDGAEEDESEENDEEVQTYKGRADLLRVLEDEREEDEESPTLEQEGPSPNPAEEGPPLLEDSQPEQEPGVHSVQARRQEMRKLLWKKQSMWTSEDDVAFLGSLDYVQTNRLPNHKLPNPKSYMKQTIARGSYEEHMTAYDGTDLSVTMWKDMWLNFYQPMWGRSQSKKQIDIISLKKKKILIDCPLIVKDYNSHMGGVDLLDSYIGRYHITIKNRKWYVRLFHHFLDLAMINSWLAYKELVSQKSSSNEKLCNLGVFRLEVAETLCLMGRNDMKRGRPSSALEKEIQAKKRKAVSQVAPVKKCSTKPSGTLASFL</sequence>
<feature type="compositionally biased region" description="Acidic residues" evidence="1">
    <location>
        <begin position="56"/>
        <end position="65"/>
    </location>
</feature>
<organism evidence="3 4">
    <name type="scientific">Parnassius apollo</name>
    <name type="common">Apollo butterfly</name>
    <name type="synonym">Papilio apollo</name>
    <dbReference type="NCBI Taxonomy" id="110799"/>
    <lineage>
        <taxon>Eukaryota</taxon>
        <taxon>Metazoa</taxon>
        <taxon>Ecdysozoa</taxon>
        <taxon>Arthropoda</taxon>
        <taxon>Hexapoda</taxon>
        <taxon>Insecta</taxon>
        <taxon>Pterygota</taxon>
        <taxon>Neoptera</taxon>
        <taxon>Endopterygota</taxon>
        <taxon>Lepidoptera</taxon>
        <taxon>Glossata</taxon>
        <taxon>Ditrysia</taxon>
        <taxon>Papilionoidea</taxon>
        <taxon>Papilionidae</taxon>
        <taxon>Parnassiinae</taxon>
        <taxon>Parnassini</taxon>
        <taxon>Parnassius</taxon>
        <taxon>Parnassius</taxon>
    </lineage>
</organism>
<dbReference type="Proteomes" id="UP000691718">
    <property type="component" value="Unassembled WGS sequence"/>
</dbReference>